<gene>
    <name evidence="1" type="ORF">UY81_C0068G0001</name>
</gene>
<name>A0A0G2A1E6_9BACT</name>
<dbReference type="InterPro" id="IPR027396">
    <property type="entry name" value="DsrEFH-like"/>
</dbReference>
<accession>A0A0G2A1E6</accession>
<sequence>MLRLRYNAGNSFMKLGIILQSNKPEHVWNTFRLGITALKAGHRAEIFLMSEGSELDTVPDSKDFDISARVTEFKALKGEIYACGSCLKIRGKEGSNVCPVSTMSDLLTMVESSDKVLVFG</sequence>
<proteinExistence type="predicted"/>
<dbReference type="SUPFAM" id="SSF75169">
    <property type="entry name" value="DsrEFH-like"/>
    <property type="match status" value="1"/>
</dbReference>
<comment type="caution">
    <text evidence="1">The sequence shown here is derived from an EMBL/GenBank/DDBJ whole genome shotgun (WGS) entry which is preliminary data.</text>
</comment>
<dbReference type="InterPro" id="IPR003787">
    <property type="entry name" value="Sulphur_relay_DsrE/F-like"/>
</dbReference>
<reference evidence="1 2" key="1">
    <citation type="journal article" date="2015" name="Nature">
        <title>rRNA introns, odd ribosomes, and small enigmatic genomes across a large radiation of phyla.</title>
        <authorList>
            <person name="Brown C.T."/>
            <person name="Hug L.A."/>
            <person name="Thomas B.C."/>
            <person name="Sharon I."/>
            <person name="Castelle C.J."/>
            <person name="Singh A."/>
            <person name="Wilkins M.J."/>
            <person name="Williams K.H."/>
            <person name="Banfield J.F."/>
        </authorList>
    </citation>
    <scope>NUCLEOTIDE SEQUENCE [LARGE SCALE GENOMIC DNA]</scope>
</reference>
<protein>
    <submittedName>
        <fullName evidence="1">DsrE family protein</fullName>
    </submittedName>
</protein>
<organism evidence="1 2">
    <name type="scientific">Candidatus Giovannonibacteria bacterium GW2011_GWA2_53_7</name>
    <dbReference type="NCBI Taxonomy" id="1618650"/>
    <lineage>
        <taxon>Bacteria</taxon>
        <taxon>Candidatus Giovannoniibacteriota</taxon>
    </lineage>
</organism>
<evidence type="ECO:0000313" key="1">
    <source>
        <dbReference type="EMBL" id="KKW34597.1"/>
    </source>
</evidence>
<dbReference type="EMBL" id="LCRM01000068">
    <property type="protein sequence ID" value="KKW34597.1"/>
    <property type="molecule type" value="Genomic_DNA"/>
</dbReference>
<dbReference type="Gene3D" id="3.40.1260.10">
    <property type="entry name" value="DsrEFH-like"/>
    <property type="match status" value="1"/>
</dbReference>
<dbReference type="Pfam" id="PF02635">
    <property type="entry name" value="DsrE"/>
    <property type="match status" value="1"/>
</dbReference>
<evidence type="ECO:0000313" key="2">
    <source>
        <dbReference type="Proteomes" id="UP000034290"/>
    </source>
</evidence>
<dbReference type="AlphaFoldDB" id="A0A0G2A1E6"/>
<dbReference type="Proteomes" id="UP000034290">
    <property type="component" value="Unassembled WGS sequence"/>
</dbReference>